<accession>A0ABT8LDR1</accession>
<dbReference type="InterPro" id="IPR000801">
    <property type="entry name" value="Esterase-like"/>
</dbReference>
<feature type="chain" id="PRO_5046981617" evidence="1">
    <location>
        <begin position="21"/>
        <end position="260"/>
    </location>
</feature>
<dbReference type="Proteomes" id="UP001172083">
    <property type="component" value="Unassembled WGS sequence"/>
</dbReference>
<keyword evidence="2" id="KW-0378">Hydrolase</keyword>
<dbReference type="PANTHER" id="PTHR48098">
    <property type="entry name" value="ENTEROCHELIN ESTERASE-RELATED"/>
    <property type="match status" value="1"/>
</dbReference>
<reference evidence="2" key="1">
    <citation type="submission" date="2023-06" db="EMBL/GenBank/DDBJ databases">
        <title>Genomic of Agaribacillus aureum.</title>
        <authorList>
            <person name="Wang G."/>
        </authorList>
    </citation>
    <scope>NUCLEOTIDE SEQUENCE</scope>
    <source>
        <strain evidence="2">BMA12</strain>
    </source>
</reference>
<dbReference type="EMBL" id="JAUJEB010000007">
    <property type="protein sequence ID" value="MDN5215902.1"/>
    <property type="molecule type" value="Genomic_DNA"/>
</dbReference>
<dbReference type="Gene3D" id="3.40.50.1820">
    <property type="entry name" value="alpha/beta hydrolase"/>
    <property type="match status" value="1"/>
</dbReference>
<evidence type="ECO:0000313" key="3">
    <source>
        <dbReference type="Proteomes" id="UP001172083"/>
    </source>
</evidence>
<name>A0ABT8LDR1_9BACT</name>
<dbReference type="InterPro" id="IPR050583">
    <property type="entry name" value="Mycobacterial_A85_antigen"/>
</dbReference>
<proteinExistence type="predicted"/>
<evidence type="ECO:0000256" key="1">
    <source>
        <dbReference type="SAM" id="SignalP"/>
    </source>
</evidence>
<sequence length="260" mass="29491">MSSFLKRLTAFLLVSSAAISALPGQGIKGLKGTLTGNQIIKSQSLGYSLQYRVYTPPNSQNLKDIPVVYVTDGQWYISKGSMPKVVDQLIFTHQIKPIIAVFIDNRDPYDLKTNRRNNQFLCNKRFLQFVKNELVSVIDKGYRTDDSPQSRAIMGISFGGLNAGYFGANAYDTFGLVAMMSPALHPCRDIYEQYEAGPKKPLKIYLSTGAKNDTEVGTRYLKKVLDKQGYQIKYQEVDEEHNWNNWRPLIDDALIYFFSK</sequence>
<dbReference type="PANTHER" id="PTHR48098:SF3">
    <property type="entry name" value="IRON(III) ENTEROBACTIN ESTERASE"/>
    <property type="match status" value="1"/>
</dbReference>
<dbReference type="RefSeq" id="WP_346761238.1">
    <property type="nucleotide sequence ID" value="NZ_JAUJEB010000007.1"/>
</dbReference>
<comment type="caution">
    <text evidence="2">The sequence shown here is derived from an EMBL/GenBank/DDBJ whole genome shotgun (WGS) entry which is preliminary data.</text>
</comment>
<gene>
    <name evidence="2" type="ORF">QQ020_27745</name>
</gene>
<keyword evidence="3" id="KW-1185">Reference proteome</keyword>
<keyword evidence="1" id="KW-0732">Signal</keyword>
<dbReference type="GO" id="GO:0016787">
    <property type="term" value="F:hydrolase activity"/>
    <property type="evidence" value="ECO:0007669"/>
    <property type="project" value="UniProtKB-KW"/>
</dbReference>
<protein>
    <submittedName>
        <fullName evidence="2">Alpha/beta hydrolase-fold protein</fullName>
    </submittedName>
</protein>
<evidence type="ECO:0000313" key="2">
    <source>
        <dbReference type="EMBL" id="MDN5215902.1"/>
    </source>
</evidence>
<dbReference type="InterPro" id="IPR029058">
    <property type="entry name" value="AB_hydrolase_fold"/>
</dbReference>
<dbReference type="Pfam" id="PF00756">
    <property type="entry name" value="Esterase"/>
    <property type="match status" value="1"/>
</dbReference>
<organism evidence="2 3">
    <name type="scientific">Agaribacillus aureus</name>
    <dbReference type="NCBI Taxonomy" id="3051825"/>
    <lineage>
        <taxon>Bacteria</taxon>
        <taxon>Pseudomonadati</taxon>
        <taxon>Bacteroidota</taxon>
        <taxon>Cytophagia</taxon>
        <taxon>Cytophagales</taxon>
        <taxon>Splendidivirgaceae</taxon>
        <taxon>Agaribacillus</taxon>
    </lineage>
</organism>
<dbReference type="SUPFAM" id="SSF53474">
    <property type="entry name" value="alpha/beta-Hydrolases"/>
    <property type="match status" value="1"/>
</dbReference>
<feature type="signal peptide" evidence="1">
    <location>
        <begin position="1"/>
        <end position="20"/>
    </location>
</feature>